<dbReference type="HOGENOM" id="CLU_1700606_0_0_4"/>
<dbReference type="EMBL" id="CR555306">
    <property type="protein sequence ID" value="CAI09604.1"/>
    <property type="molecule type" value="Genomic_DNA"/>
</dbReference>
<dbReference type="STRING" id="76114.ebA6093"/>
<keyword evidence="2" id="KW-1185">Reference proteome</keyword>
<sequence length="154" mass="17233">MTPVFFVVCRSKPKLFLCRLVRLRRHDSARSRRFGFFRLFRLLGLFVSAYLTFGHCASPCNACAVKGAVTALLPLLGGPAGDTCEQPGTGHDHHRPLCTGAPAYLRRERSTWRYSDSTRSRAHGVRRRNLRLDATLGSCWKQRIGISCPSSSQP</sequence>
<organism evidence="1 2">
    <name type="scientific">Aromatoleum aromaticum (strain DSM 19018 / LMG 30748 / EbN1)</name>
    <name type="common">Azoarcus sp. (strain EbN1)</name>
    <dbReference type="NCBI Taxonomy" id="76114"/>
    <lineage>
        <taxon>Bacteria</taxon>
        <taxon>Pseudomonadati</taxon>
        <taxon>Pseudomonadota</taxon>
        <taxon>Betaproteobacteria</taxon>
        <taxon>Rhodocyclales</taxon>
        <taxon>Rhodocyclaceae</taxon>
        <taxon>Aromatoleum</taxon>
    </lineage>
</organism>
<name>Q5NZB0_AROAE</name>
<gene>
    <name evidence="1" type="ORF">ebA6093</name>
</gene>
<accession>Q5NZB0</accession>
<evidence type="ECO:0000313" key="2">
    <source>
        <dbReference type="Proteomes" id="UP000006552"/>
    </source>
</evidence>
<reference evidence="1 2" key="1">
    <citation type="journal article" date="2005" name="Arch. Microbiol.">
        <title>The genome sequence of an anaerobic aromatic-degrading denitrifying bacterium, strain EbN1.</title>
        <authorList>
            <person name="Rabus R."/>
            <person name="Kube M."/>
            <person name="Heider J."/>
            <person name="Beck A."/>
            <person name="Heitmann K."/>
            <person name="Widdel F."/>
            <person name="Reinhardt R."/>
        </authorList>
    </citation>
    <scope>NUCLEOTIDE SEQUENCE [LARGE SCALE GENOMIC DNA]</scope>
    <source>
        <strain evidence="1 2">EbN1</strain>
    </source>
</reference>
<evidence type="ECO:0000313" key="1">
    <source>
        <dbReference type="EMBL" id="CAI09604.1"/>
    </source>
</evidence>
<dbReference type="AlphaFoldDB" id="Q5NZB0"/>
<dbReference type="Proteomes" id="UP000006552">
    <property type="component" value="Chromosome"/>
</dbReference>
<dbReference type="KEGG" id="eba:ebA6093"/>
<proteinExistence type="predicted"/>
<protein>
    <submittedName>
        <fullName evidence="1">Uncharacterized protein</fullName>
    </submittedName>
</protein>